<dbReference type="Proteomes" id="UP001064933">
    <property type="component" value="Chromosome"/>
</dbReference>
<evidence type="ECO:0000313" key="1">
    <source>
        <dbReference type="EMBL" id="UXH80559.1"/>
    </source>
</evidence>
<dbReference type="RefSeq" id="WP_261760376.1">
    <property type="nucleotide sequence ID" value="NZ_CP104562.2"/>
</dbReference>
<organism evidence="1 2">
    <name type="scientific">Roseateles amylovorans</name>
    <dbReference type="NCBI Taxonomy" id="2978473"/>
    <lineage>
        <taxon>Bacteria</taxon>
        <taxon>Pseudomonadati</taxon>
        <taxon>Pseudomonadota</taxon>
        <taxon>Betaproteobacteria</taxon>
        <taxon>Burkholderiales</taxon>
        <taxon>Sphaerotilaceae</taxon>
        <taxon>Roseateles</taxon>
    </lineage>
</organism>
<dbReference type="EMBL" id="CP104562">
    <property type="protein sequence ID" value="UXH80559.1"/>
    <property type="molecule type" value="Genomic_DNA"/>
</dbReference>
<proteinExistence type="predicted"/>
<evidence type="ECO:0000313" key="2">
    <source>
        <dbReference type="Proteomes" id="UP001064933"/>
    </source>
</evidence>
<gene>
    <name evidence="1" type="ORF">N4261_12080</name>
</gene>
<keyword evidence="2" id="KW-1185">Reference proteome</keyword>
<protein>
    <submittedName>
        <fullName evidence="1">Uncharacterized protein</fullName>
    </submittedName>
</protein>
<name>A0ABY6B5W2_9BURK</name>
<reference evidence="1" key="1">
    <citation type="submission" date="2022-10" db="EMBL/GenBank/DDBJ databases">
        <title>Characterization and whole genome sequencing of a new Roseateles species, isolated from fresh water.</title>
        <authorList>
            <person name="Guliayeva D.Y."/>
            <person name="Akhremchuk A.E."/>
            <person name="Sikolenko M.A."/>
            <person name="Valentovich L.N."/>
            <person name="Sidarenka A.V."/>
        </authorList>
    </citation>
    <scope>NUCLEOTIDE SEQUENCE</scope>
    <source>
        <strain evidence="1">BIM B-1768</strain>
    </source>
</reference>
<accession>A0ABY6B5W2</accession>
<sequence length="154" mass="17265">MADAIPPDLPTLWRPMTRHWRTALSELATRVHARCEEQPDAQDIDRALAALTALLCQHLDDLDAQVAQMTQVATEGPARSMPVASPGPRTDRTVWQELQALRQSPTLRLIEHNPFLRLDLTPNLDQLLRRCEAHAQAQAQAQTQTIQQGVVPCR</sequence>